<feature type="compositionally biased region" description="Low complexity" evidence="1">
    <location>
        <begin position="178"/>
        <end position="190"/>
    </location>
</feature>
<keyword evidence="3" id="KW-1185">Reference proteome</keyword>
<comment type="caution">
    <text evidence="2">The sequence shown here is derived from an EMBL/GenBank/DDBJ whole genome shotgun (WGS) entry which is preliminary data.</text>
</comment>
<feature type="compositionally biased region" description="Low complexity" evidence="1">
    <location>
        <begin position="120"/>
        <end position="148"/>
    </location>
</feature>
<reference evidence="2" key="1">
    <citation type="submission" date="2022-03" db="EMBL/GenBank/DDBJ databases">
        <title>Draft genome sequence of Aduncisulcus paluster, a free-living microaerophilic Fornicata.</title>
        <authorList>
            <person name="Yuyama I."/>
            <person name="Kume K."/>
            <person name="Tamura T."/>
            <person name="Inagaki Y."/>
            <person name="Hashimoto T."/>
        </authorList>
    </citation>
    <scope>NUCLEOTIDE SEQUENCE</scope>
    <source>
        <strain evidence="2">NY0171</strain>
    </source>
</reference>
<feature type="compositionally biased region" description="Basic and acidic residues" evidence="1">
    <location>
        <begin position="163"/>
        <end position="175"/>
    </location>
</feature>
<sequence>MHSLEIIRNHLIESGYRPEDLDEEFLQKVIRKLGEKESESTLCKISNNEFIDDYASKPSDDGDISPFSVQRTPPYRKTPKSRELRTDKARSIKSKRRLAGTLDAIDERPLSSHRKKTPIRPTSSRYSVRSRPSSASSRPTSTSLSTSREIAVASLYLSPDALSADKEISPRKEESLSVEEVSPLPPSKSSKIYKPQTQFSSEYLPFSGTRKPTLRRRPQSATARSSRFSHSLSARMKRKTDPVANYHKYSSMWKSQKRLK</sequence>
<protein>
    <submittedName>
        <fullName evidence="2">Uncharacterized protein</fullName>
    </submittedName>
</protein>
<gene>
    <name evidence="2" type="ORF">ADUPG1_009206</name>
</gene>
<evidence type="ECO:0000313" key="2">
    <source>
        <dbReference type="EMBL" id="GKT36196.1"/>
    </source>
</evidence>
<dbReference type="Proteomes" id="UP001057375">
    <property type="component" value="Unassembled WGS sequence"/>
</dbReference>
<evidence type="ECO:0000313" key="3">
    <source>
        <dbReference type="Proteomes" id="UP001057375"/>
    </source>
</evidence>
<feature type="compositionally biased region" description="Basic and acidic residues" evidence="1">
    <location>
        <begin position="80"/>
        <end position="90"/>
    </location>
</feature>
<feature type="region of interest" description="Disordered" evidence="1">
    <location>
        <begin position="53"/>
        <end position="148"/>
    </location>
</feature>
<accession>A0ABQ5KW01</accession>
<feature type="compositionally biased region" description="Polar residues" evidence="1">
    <location>
        <begin position="219"/>
        <end position="232"/>
    </location>
</feature>
<name>A0ABQ5KW01_9EUKA</name>
<feature type="region of interest" description="Disordered" evidence="1">
    <location>
        <begin position="161"/>
        <end position="242"/>
    </location>
</feature>
<dbReference type="EMBL" id="BQXS01011161">
    <property type="protein sequence ID" value="GKT36196.1"/>
    <property type="molecule type" value="Genomic_DNA"/>
</dbReference>
<proteinExistence type="predicted"/>
<evidence type="ECO:0000256" key="1">
    <source>
        <dbReference type="SAM" id="MobiDB-lite"/>
    </source>
</evidence>
<organism evidence="2 3">
    <name type="scientific">Aduncisulcus paluster</name>
    <dbReference type="NCBI Taxonomy" id="2918883"/>
    <lineage>
        <taxon>Eukaryota</taxon>
        <taxon>Metamonada</taxon>
        <taxon>Carpediemonas-like organisms</taxon>
        <taxon>Aduncisulcus</taxon>
    </lineage>
</organism>